<dbReference type="NCBIfam" id="NF003950">
    <property type="entry name" value="PRK05450.1-3"/>
    <property type="match status" value="1"/>
</dbReference>
<dbReference type="PANTHER" id="PTHR42866">
    <property type="entry name" value="3-DEOXY-MANNO-OCTULOSONATE CYTIDYLYLTRANSFERASE"/>
    <property type="match status" value="1"/>
</dbReference>
<dbReference type="GO" id="GO:0009103">
    <property type="term" value="P:lipopolysaccharide biosynthetic process"/>
    <property type="evidence" value="ECO:0007669"/>
    <property type="project" value="UniProtKB-UniRule"/>
</dbReference>
<dbReference type="UniPathway" id="UPA00358">
    <property type="reaction ID" value="UER00476"/>
</dbReference>
<keyword evidence="3 5" id="KW-0548">Nucleotidyltransferase</keyword>
<dbReference type="FunFam" id="3.90.550.10:FF:000011">
    <property type="entry name" value="3-deoxy-manno-octulosonate cytidylyltransferase"/>
    <property type="match status" value="1"/>
</dbReference>
<comment type="subcellular location">
    <subcellularLocation>
        <location evidence="5">Cytoplasm</location>
    </subcellularLocation>
    <subcellularLocation>
        <location evidence="1">Membrane</location>
    </subcellularLocation>
</comment>
<dbReference type="InterPro" id="IPR003329">
    <property type="entry name" value="Cytidylyl_trans"/>
</dbReference>
<dbReference type="GO" id="GO:0016020">
    <property type="term" value="C:membrane"/>
    <property type="evidence" value="ECO:0007669"/>
    <property type="project" value="UniProtKB-SubCell"/>
</dbReference>
<keyword evidence="4 5" id="KW-0448">Lipopolysaccharide biosynthesis</keyword>
<comment type="function">
    <text evidence="5">Activates KDO (a required 8-carbon sugar) for incorporation into bacterial lipopolysaccharide in Gram-negative bacteria.</text>
</comment>
<dbReference type="NCBIfam" id="TIGR00466">
    <property type="entry name" value="kdsB"/>
    <property type="match status" value="1"/>
</dbReference>
<name>A0A8J6QY96_9BACT</name>
<sequence length="273" mass="30903">MTNNVTAIIPARFSSTRFPGKPLALLQGLPMIQHVYRQVAAAELVDRVVVATDDQRILECVQGFGGEAMLTREDHPTGTDRLAEVAETLDSGLIVNVQGDEPLIQSQMIDQAIRPLLDHDDIEMGTLAARLTCPEDFFSPNVVKVVRDLAGYALYFSRAPIPWPRDLKKEELADQLPQLAVWRHIGLYVYRRTLLLDYPRWPETPLEQLERLEQLRALERGVRLYVAETEWDSHGVDTPADLERVEKLMSNKKNVSVQHRIGDPMSRGAVRHP</sequence>
<dbReference type="GO" id="GO:0005829">
    <property type="term" value="C:cytosol"/>
    <property type="evidence" value="ECO:0007669"/>
    <property type="project" value="TreeGrafter"/>
</dbReference>
<keyword evidence="7" id="KW-1185">Reference proteome</keyword>
<evidence type="ECO:0000256" key="5">
    <source>
        <dbReference type="HAMAP-Rule" id="MF_00057"/>
    </source>
</evidence>
<dbReference type="EC" id="2.7.7.38" evidence="5"/>
<dbReference type="PANTHER" id="PTHR42866:SF2">
    <property type="entry name" value="3-DEOXY-MANNO-OCTULOSONATE CYTIDYLYLTRANSFERASE, MITOCHONDRIAL"/>
    <property type="match status" value="1"/>
</dbReference>
<comment type="caution">
    <text evidence="6">The sequence shown here is derived from an EMBL/GenBank/DDBJ whole genome shotgun (WGS) entry which is preliminary data.</text>
</comment>
<dbReference type="SUPFAM" id="SSF53448">
    <property type="entry name" value="Nucleotide-diphospho-sugar transferases"/>
    <property type="match status" value="1"/>
</dbReference>
<evidence type="ECO:0000313" key="6">
    <source>
        <dbReference type="EMBL" id="MBD1401646.1"/>
    </source>
</evidence>
<dbReference type="InterPro" id="IPR004528">
    <property type="entry name" value="KdsB"/>
</dbReference>
<dbReference type="AlphaFoldDB" id="A0A8J6QY96"/>
<dbReference type="NCBIfam" id="NF009905">
    <property type="entry name" value="PRK13368.1"/>
    <property type="match status" value="1"/>
</dbReference>
<dbReference type="NCBIfam" id="NF003952">
    <property type="entry name" value="PRK05450.1-5"/>
    <property type="match status" value="1"/>
</dbReference>
<proteinExistence type="inferred from homology"/>
<keyword evidence="5" id="KW-0963">Cytoplasm</keyword>
<reference evidence="6" key="1">
    <citation type="submission" date="2020-09" db="EMBL/GenBank/DDBJ databases">
        <title>Pelobacter alkaliphilus sp. nov., a novel anaerobic arsenate-reducing bacterium from terrestrial mud volcano.</title>
        <authorList>
            <person name="Khomyakova M.A."/>
            <person name="Merkel A.Y."/>
            <person name="Slobodkin A.I."/>
        </authorList>
    </citation>
    <scope>NUCLEOTIDE SEQUENCE</scope>
    <source>
        <strain evidence="6">M08fum</strain>
    </source>
</reference>
<organism evidence="6 7">
    <name type="scientific">Pelovirga terrestris</name>
    <dbReference type="NCBI Taxonomy" id="2771352"/>
    <lineage>
        <taxon>Bacteria</taxon>
        <taxon>Pseudomonadati</taxon>
        <taxon>Thermodesulfobacteriota</taxon>
        <taxon>Desulfuromonadia</taxon>
        <taxon>Geobacterales</taxon>
        <taxon>Geobacteraceae</taxon>
        <taxon>Pelovirga</taxon>
    </lineage>
</organism>
<evidence type="ECO:0000256" key="1">
    <source>
        <dbReference type="ARBA" id="ARBA00004370"/>
    </source>
</evidence>
<dbReference type="Proteomes" id="UP000632828">
    <property type="component" value="Unassembled WGS sequence"/>
</dbReference>
<keyword evidence="2 5" id="KW-0808">Transferase</keyword>
<evidence type="ECO:0000313" key="7">
    <source>
        <dbReference type="Proteomes" id="UP000632828"/>
    </source>
</evidence>
<accession>A0A8J6QY96</accession>
<gene>
    <name evidence="5 6" type="primary">kdsB</name>
    <name evidence="6" type="ORF">ICT70_13345</name>
</gene>
<protein>
    <recommendedName>
        <fullName evidence="5">3-deoxy-manno-octulosonate cytidylyltransferase</fullName>
        <ecNumber evidence="5">2.7.7.38</ecNumber>
    </recommendedName>
    <alternativeName>
        <fullName evidence="5">CMP-2-keto-3-deoxyoctulosonic acid synthase</fullName>
        <shortName evidence="5">CKS</shortName>
        <shortName evidence="5">CMP-KDO synthase</shortName>
    </alternativeName>
</protein>
<comment type="pathway">
    <text evidence="5">Nucleotide-sugar biosynthesis; CMP-3-deoxy-D-manno-octulosonate biosynthesis; CMP-3-deoxy-D-manno-octulosonate from 3-deoxy-D-manno-octulosonate and CTP: step 1/1.</text>
</comment>
<dbReference type="EMBL" id="JACWUN010000018">
    <property type="protein sequence ID" value="MBD1401646.1"/>
    <property type="molecule type" value="Genomic_DNA"/>
</dbReference>
<dbReference type="CDD" id="cd02517">
    <property type="entry name" value="CMP-KDO-Synthetase"/>
    <property type="match status" value="1"/>
</dbReference>
<dbReference type="Pfam" id="PF02348">
    <property type="entry name" value="CTP_transf_3"/>
    <property type="match status" value="1"/>
</dbReference>
<comment type="catalytic activity">
    <reaction evidence="5">
        <text>3-deoxy-alpha-D-manno-oct-2-ulosonate + CTP = CMP-3-deoxy-beta-D-manno-octulosonate + diphosphate</text>
        <dbReference type="Rhea" id="RHEA:23448"/>
        <dbReference type="ChEBI" id="CHEBI:33019"/>
        <dbReference type="ChEBI" id="CHEBI:37563"/>
        <dbReference type="ChEBI" id="CHEBI:85986"/>
        <dbReference type="ChEBI" id="CHEBI:85987"/>
        <dbReference type="EC" id="2.7.7.38"/>
    </reaction>
</comment>
<evidence type="ECO:0000256" key="2">
    <source>
        <dbReference type="ARBA" id="ARBA00022679"/>
    </source>
</evidence>
<dbReference type="InterPro" id="IPR029044">
    <property type="entry name" value="Nucleotide-diphossugar_trans"/>
</dbReference>
<dbReference type="GO" id="GO:0033468">
    <property type="term" value="P:CMP-keto-3-deoxy-D-manno-octulosonic acid biosynthetic process"/>
    <property type="evidence" value="ECO:0007669"/>
    <property type="project" value="UniProtKB-UniRule"/>
</dbReference>
<dbReference type="GO" id="GO:0008690">
    <property type="term" value="F:3-deoxy-manno-octulosonate cytidylyltransferase activity"/>
    <property type="evidence" value="ECO:0007669"/>
    <property type="project" value="UniProtKB-UniRule"/>
</dbReference>
<comment type="similarity">
    <text evidence="5">Belongs to the KdsB family.</text>
</comment>
<evidence type="ECO:0000256" key="4">
    <source>
        <dbReference type="ARBA" id="ARBA00022985"/>
    </source>
</evidence>
<dbReference type="Gene3D" id="3.90.550.10">
    <property type="entry name" value="Spore Coat Polysaccharide Biosynthesis Protein SpsA, Chain A"/>
    <property type="match status" value="1"/>
</dbReference>
<dbReference type="HAMAP" id="MF_00057">
    <property type="entry name" value="KdsB"/>
    <property type="match status" value="1"/>
</dbReference>
<evidence type="ECO:0000256" key="3">
    <source>
        <dbReference type="ARBA" id="ARBA00022695"/>
    </source>
</evidence>